<comment type="caution">
    <text evidence="2">The sequence shown here is derived from an EMBL/GenBank/DDBJ whole genome shotgun (WGS) entry which is preliminary data.</text>
</comment>
<dbReference type="eggNOG" id="ENOG50313YY">
    <property type="taxonomic scope" value="Bacteria"/>
</dbReference>
<keyword evidence="1" id="KW-1133">Transmembrane helix</keyword>
<organism evidence="2">
    <name type="scientific">Rhizobium leguminosarum</name>
    <dbReference type="NCBI Taxonomy" id="384"/>
    <lineage>
        <taxon>Bacteria</taxon>
        <taxon>Pseudomonadati</taxon>
        <taxon>Pseudomonadota</taxon>
        <taxon>Alphaproteobacteria</taxon>
        <taxon>Hyphomicrobiales</taxon>
        <taxon>Rhizobiaceae</taxon>
        <taxon>Rhizobium/Agrobacterium group</taxon>
        <taxon>Rhizobium</taxon>
    </lineage>
</organism>
<keyword evidence="1" id="KW-0812">Transmembrane</keyword>
<proteinExistence type="predicted"/>
<evidence type="ECO:0000256" key="1">
    <source>
        <dbReference type="SAM" id="Phobius"/>
    </source>
</evidence>
<protein>
    <submittedName>
        <fullName evidence="2">NAD(P)+ transhydrogenase beta chain</fullName>
    </submittedName>
</protein>
<feature type="transmembrane region" description="Helical" evidence="1">
    <location>
        <begin position="46"/>
        <end position="66"/>
    </location>
</feature>
<keyword evidence="1" id="KW-0472">Membrane</keyword>
<name>A0A179BJ18_RHILE</name>
<accession>A0A179BJ18</accession>
<gene>
    <name evidence="2" type="ORF">A4U53_27830</name>
</gene>
<dbReference type="EMBL" id="LWBS01000391">
    <property type="protein sequence ID" value="OAP91275.1"/>
    <property type="molecule type" value="Genomic_DNA"/>
</dbReference>
<sequence length="93" mass="10228">MRPDHRSSKPSYTLSRRQIWASFWFAWGVNAFILVSAIVYHSAEAVQLAPIITPSTFLLIAAMLGVHRFSGASDFRAAAIMASTSANAEEEVQ</sequence>
<reference evidence="2" key="1">
    <citation type="submission" date="2016-04" db="EMBL/GenBank/DDBJ databases">
        <title>Fast-growing isolate from the root nodules of Vavilovia formosa.</title>
        <authorList>
            <person name="Kimeklis A."/>
            <person name="Safronova V."/>
            <person name="Belimov A."/>
            <person name="Andronov E."/>
        </authorList>
    </citation>
    <scope>NUCLEOTIDE SEQUENCE [LARGE SCALE GENOMIC DNA]</scope>
    <source>
        <strain evidence="2">Vaf-46</strain>
    </source>
</reference>
<feature type="transmembrane region" description="Helical" evidence="1">
    <location>
        <begin position="21"/>
        <end position="40"/>
    </location>
</feature>
<dbReference type="AlphaFoldDB" id="A0A179BJ18"/>
<evidence type="ECO:0000313" key="2">
    <source>
        <dbReference type="EMBL" id="OAP91275.1"/>
    </source>
</evidence>